<dbReference type="AlphaFoldDB" id="A0A923NQE3"/>
<dbReference type="Gene3D" id="2.60.120.380">
    <property type="match status" value="3"/>
</dbReference>
<dbReference type="RefSeq" id="WP_187304428.1">
    <property type="nucleotide sequence ID" value="NZ_JACRYT010000034.1"/>
</dbReference>
<dbReference type="EMBL" id="JACRYT010000034">
    <property type="protein sequence ID" value="MBC6681332.1"/>
    <property type="molecule type" value="Genomic_DNA"/>
</dbReference>
<organism evidence="3 4">
    <name type="scientific">Zhenpiania hominis</name>
    <dbReference type="NCBI Taxonomy" id="2763644"/>
    <lineage>
        <taxon>Bacteria</taxon>
        <taxon>Bacillati</taxon>
        <taxon>Bacillota</taxon>
        <taxon>Clostridia</taxon>
        <taxon>Peptostreptococcales</taxon>
        <taxon>Anaerovoracaceae</taxon>
        <taxon>Zhenpiania</taxon>
    </lineage>
</organism>
<proteinExistence type="predicted"/>
<evidence type="ECO:0000256" key="1">
    <source>
        <dbReference type="SAM" id="MobiDB-lite"/>
    </source>
</evidence>
<feature type="transmembrane region" description="Helical" evidence="2">
    <location>
        <begin position="12"/>
        <end position="31"/>
    </location>
</feature>
<reference evidence="3" key="1">
    <citation type="submission" date="2020-08" db="EMBL/GenBank/DDBJ databases">
        <title>Genome public.</title>
        <authorList>
            <person name="Liu C."/>
            <person name="Sun Q."/>
        </authorList>
    </citation>
    <scope>NUCLEOTIDE SEQUENCE</scope>
    <source>
        <strain evidence="3">BX12</strain>
    </source>
</reference>
<keyword evidence="2" id="KW-0812">Transmembrane</keyword>
<name>A0A923NQE3_9FIRM</name>
<sequence length="464" mass="51604">MKLTKFRLKVIFGITITISVTIFSVVIGNTVKIDGGITLFQFIISIVHNNDDSNKPTNSEPDNTPVAIKGNSAEGFLSNDNPEDYYYYKAKESGLYSFTLQDMDANAEATVQVLDTDKNKINDDSSGTNSIYTILEENTRYLIKVDRIADDTSYTLSISPPSQMKDISGEHSISGSTKNEEQSIVYAYRPTVSGIHYFEVGDRTLDYDIYIEIFGKNNSPVENGSGYNSLNVELQAGVYYRIELTGGSELTAYTFNIGSPNPVVDLSSITSYSDKISYIGQENYYTFTAPRSGTYRLDLDNRTADESLYIEIFGKNDSPIDDGSGSNGVTVSLDSGSKYKIKITSSSSVDEIRYDLNIGIPDSIKTVTRKISGTIRYTDQKNTYVFTPSQTARYSVTAENRTRDEYVFIKIFTSNENILGSGSNVAETDDVLKKGKDYYVNVEYSSGDTFPIRYTLLVDKVIDE</sequence>
<evidence type="ECO:0000256" key="2">
    <source>
        <dbReference type="SAM" id="Phobius"/>
    </source>
</evidence>
<dbReference type="SUPFAM" id="SSF89260">
    <property type="entry name" value="Collagen-binding domain"/>
    <property type="match status" value="1"/>
</dbReference>
<evidence type="ECO:0000313" key="4">
    <source>
        <dbReference type="Proteomes" id="UP000602647"/>
    </source>
</evidence>
<keyword evidence="4" id="KW-1185">Reference proteome</keyword>
<protein>
    <submittedName>
        <fullName evidence="3">Uncharacterized protein</fullName>
    </submittedName>
</protein>
<keyword evidence="2" id="KW-1133">Transmembrane helix</keyword>
<accession>A0A923NQE3</accession>
<comment type="caution">
    <text evidence="3">The sequence shown here is derived from an EMBL/GenBank/DDBJ whole genome shotgun (WGS) entry which is preliminary data.</text>
</comment>
<evidence type="ECO:0000313" key="3">
    <source>
        <dbReference type="EMBL" id="MBC6681332.1"/>
    </source>
</evidence>
<dbReference type="Proteomes" id="UP000602647">
    <property type="component" value="Unassembled WGS sequence"/>
</dbReference>
<feature type="region of interest" description="Disordered" evidence="1">
    <location>
        <begin position="51"/>
        <end position="75"/>
    </location>
</feature>
<keyword evidence="2" id="KW-0472">Membrane</keyword>
<gene>
    <name evidence="3" type="ORF">H9L42_16095</name>
</gene>